<dbReference type="EMBL" id="CAVMJV010000014">
    <property type="protein sequence ID" value="CAK5049807.1"/>
    <property type="molecule type" value="Genomic_DNA"/>
</dbReference>
<organism evidence="1 2">
    <name type="scientific">Meloidogyne enterolobii</name>
    <name type="common">Root-knot nematode worm</name>
    <name type="synonym">Meloidogyne mayaguensis</name>
    <dbReference type="NCBI Taxonomy" id="390850"/>
    <lineage>
        <taxon>Eukaryota</taxon>
        <taxon>Metazoa</taxon>
        <taxon>Ecdysozoa</taxon>
        <taxon>Nematoda</taxon>
        <taxon>Chromadorea</taxon>
        <taxon>Rhabditida</taxon>
        <taxon>Tylenchina</taxon>
        <taxon>Tylenchomorpha</taxon>
        <taxon>Tylenchoidea</taxon>
        <taxon>Meloidogynidae</taxon>
        <taxon>Meloidogyninae</taxon>
        <taxon>Meloidogyne</taxon>
    </lineage>
</organism>
<proteinExistence type="predicted"/>
<evidence type="ECO:0000313" key="1">
    <source>
        <dbReference type="EMBL" id="CAK5049807.1"/>
    </source>
</evidence>
<reference evidence="1" key="1">
    <citation type="submission" date="2023-11" db="EMBL/GenBank/DDBJ databases">
        <authorList>
            <person name="Poullet M."/>
        </authorList>
    </citation>
    <scope>NUCLEOTIDE SEQUENCE</scope>
    <source>
        <strain evidence="1">E1834</strain>
    </source>
</reference>
<comment type="caution">
    <text evidence="1">The sequence shown here is derived from an EMBL/GenBank/DDBJ whole genome shotgun (WGS) entry which is preliminary data.</text>
</comment>
<gene>
    <name evidence="1" type="ORF">MENTE1834_LOCUS13125</name>
</gene>
<dbReference type="Proteomes" id="UP001497535">
    <property type="component" value="Unassembled WGS sequence"/>
</dbReference>
<sequence>MTSNYTRLVPGRARRVKIYRNGDAHHKGLNVVLNYKQGQDINTLLDSISERIGLVLGAKRLFTTDGTQITSAEELEHNGEYVASSGTFTPAAYGQPGVNRLGQSGGSLRRPRRDSASRSTQENNSLGSSYSATRQTRSIERTSEKTASAPKQRTKKLSKKKVKEKAPPTPEEPAAPPTADNNVDEAANEEESEVNNQNGEVKSPEGTTEVEVIEHEQHDEEEEKVEEEEKAEEETSEPPEEEKEEHNEETAATPVEEEESERNGEEEEHEEEKKEEGEEEEEETEEKETEEEKRQSTPKTPT</sequence>
<name>A0ACB0YJM0_MELEN</name>
<keyword evidence="2" id="KW-1185">Reference proteome</keyword>
<accession>A0ACB0YJM0</accession>
<protein>
    <submittedName>
        <fullName evidence="1">Uncharacterized protein</fullName>
    </submittedName>
</protein>
<evidence type="ECO:0000313" key="2">
    <source>
        <dbReference type="Proteomes" id="UP001497535"/>
    </source>
</evidence>